<reference evidence="1" key="1">
    <citation type="submission" date="2021-03" db="EMBL/GenBank/DDBJ databases">
        <authorList>
            <consortium name="DOE Joint Genome Institute"/>
            <person name="Ahrendt S."/>
            <person name="Looney B.P."/>
            <person name="Miyauchi S."/>
            <person name="Morin E."/>
            <person name="Drula E."/>
            <person name="Courty P.E."/>
            <person name="Chicoki N."/>
            <person name="Fauchery L."/>
            <person name="Kohler A."/>
            <person name="Kuo A."/>
            <person name="Labutti K."/>
            <person name="Pangilinan J."/>
            <person name="Lipzen A."/>
            <person name="Riley R."/>
            <person name="Andreopoulos W."/>
            <person name="He G."/>
            <person name="Johnson J."/>
            <person name="Barry K.W."/>
            <person name="Grigoriev I.V."/>
            <person name="Nagy L."/>
            <person name="Hibbett D."/>
            <person name="Henrissat B."/>
            <person name="Matheny P.B."/>
            <person name="Labbe J."/>
            <person name="Martin F."/>
        </authorList>
    </citation>
    <scope>NUCLEOTIDE SEQUENCE</scope>
    <source>
        <strain evidence="1">HHB10654</strain>
    </source>
</reference>
<dbReference type="EMBL" id="MU277192">
    <property type="protein sequence ID" value="KAI0066385.1"/>
    <property type="molecule type" value="Genomic_DNA"/>
</dbReference>
<evidence type="ECO:0000313" key="2">
    <source>
        <dbReference type="Proteomes" id="UP000814140"/>
    </source>
</evidence>
<reference evidence="1" key="2">
    <citation type="journal article" date="2022" name="New Phytol.">
        <title>Evolutionary transition to the ectomycorrhizal habit in the genomes of a hyperdiverse lineage of mushroom-forming fungi.</title>
        <authorList>
            <person name="Looney B."/>
            <person name="Miyauchi S."/>
            <person name="Morin E."/>
            <person name="Drula E."/>
            <person name="Courty P.E."/>
            <person name="Kohler A."/>
            <person name="Kuo A."/>
            <person name="LaButti K."/>
            <person name="Pangilinan J."/>
            <person name="Lipzen A."/>
            <person name="Riley R."/>
            <person name="Andreopoulos W."/>
            <person name="He G."/>
            <person name="Johnson J."/>
            <person name="Nolan M."/>
            <person name="Tritt A."/>
            <person name="Barry K.W."/>
            <person name="Grigoriev I.V."/>
            <person name="Nagy L.G."/>
            <person name="Hibbett D."/>
            <person name="Henrissat B."/>
            <person name="Matheny P.B."/>
            <person name="Labbe J."/>
            <person name="Martin F.M."/>
        </authorList>
    </citation>
    <scope>NUCLEOTIDE SEQUENCE</scope>
    <source>
        <strain evidence="1">HHB10654</strain>
    </source>
</reference>
<organism evidence="1 2">
    <name type="scientific">Artomyces pyxidatus</name>
    <dbReference type="NCBI Taxonomy" id="48021"/>
    <lineage>
        <taxon>Eukaryota</taxon>
        <taxon>Fungi</taxon>
        <taxon>Dikarya</taxon>
        <taxon>Basidiomycota</taxon>
        <taxon>Agaricomycotina</taxon>
        <taxon>Agaricomycetes</taxon>
        <taxon>Russulales</taxon>
        <taxon>Auriscalpiaceae</taxon>
        <taxon>Artomyces</taxon>
    </lineage>
</organism>
<accession>A0ACB8TD15</accession>
<keyword evidence="2" id="KW-1185">Reference proteome</keyword>
<protein>
    <submittedName>
        <fullName evidence="1">Uncharacterized protein</fullName>
    </submittedName>
</protein>
<sequence length="95" mass="10820">MRRLAVGLPCEIHTDGPSQWWLWERSFASGSRMVVQWRKSACMRGSCRYNQITQSLTAGVYFAFLDRSPPRKIIVLSFGSHSTHSTPLISQEAFT</sequence>
<name>A0ACB8TD15_9AGAM</name>
<dbReference type="Proteomes" id="UP000814140">
    <property type="component" value="Unassembled WGS sequence"/>
</dbReference>
<evidence type="ECO:0000313" key="1">
    <source>
        <dbReference type="EMBL" id="KAI0066385.1"/>
    </source>
</evidence>
<gene>
    <name evidence="1" type="ORF">BV25DRAFT_1373115</name>
</gene>
<comment type="caution">
    <text evidence="1">The sequence shown here is derived from an EMBL/GenBank/DDBJ whole genome shotgun (WGS) entry which is preliminary data.</text>
</comment>
<proteinExistence type="predicted"/>